<keyword evidence="3" id="KW-1185">Reference proteome</keyword>
<comment type="caution">
    <text evidence="2">The sequence shown here is derived from an EMBL/GenBank/DDBJ whole genome shotgun (WGS) entry which is preliminary data.</text>
</comment>
<evidence type="ECO:0000256" key="1">
    <source>
        <dbReference type="SAM" id="Phobius"/>
    </source>
</evidence>
<feature type="transmembrane region" description="Helical" evidence="1">
    <location>
        <begin position="12"/>
        <end position="33"/>
    </location>
</feature>
<dbReference type="eggNOG" id="ENOG5033572">
    <property type="taxonomic scope" value="Bacteria"/>
</dbReference>
<protein>
    <recommendedName>
        <fullName evidence="4">Integral membrane protein</fullName>
    </recommendedName>
</protein>
<gene>
    <name evidence="2" type="ORF">GOAMR_26_00770</name>
</gene>
<sequence>MLSRYPGGVRTFLSAVLTLVAMAAIVLAVPSLWVKERLVDSEGFASSMRPVAEQQKVRDYMTEQITRGVIDRAGGAGSFTGGVTSAFVTPLARAYTDSDQFEEDFVQVVADQHDYLFDEPGADAADDQGLQLDIAPMVNRVLNKLGISAQTDGIMVELSGSNLEAGRYHKTGRDITRLALASTAAAIIGALGGLLIARRRGVVLLFLGLATVAAAVVSYAVSVVGADRAKDELTGGAGSDREVSEAIVDTVLKNLHEVAFIVGGAGLGVALLGAAIAVAMRRRG</sequence>
<keyword evidence="1" id="KW-0812">Transmembrane</keyword>
<dbReference type="Proteomes" id="UP000006023">
    <property type="component" value="Unassembled WGS sequence"/>
</dbReference>
<evidence type="ECO:0000313" key="3">
    <source>
        <dbReference type="Proteomes" id="UP000006023"/>
    </source>
</evidence>
<accession>G7GNC8</accession>
<reference evidence="2 3" key="1">
    <citation type="submission" date="2011-11" db="EMBL/GenBank/DDBJ databases">
        <title>Whole genome shotgun sequence of Gordonia amarae NBRC 15530.</title>
        <authorList>
            <person name="Takarada H."/>
            <person name="Hosoyama A."/>
            <person name="Tsuchikane K."/>
            <person name="Katsumata H."/>
            <person name="Yamazaki S."/>
            <person name="Fujita N."/>
        </authorList>
    </citation>
    <scope>NUCLEOTIDE SEQUENCE [LARGE SCALE GENOMIC DNA]</scope>
    <source>
        <strain evidence="2 3">NBRC 15530</strain>
    </source>
</reference>
<feature type="transmembrane region" description="Helical" evidence="1">
    <location>
        <begin position="178"/>
        <end position="197"/>
    </location>
</feature>
<keyword evidence="1" id="KW-1133">Transmembrane helix</keyword>
<evidence type="ECO:0008006" key="4">
    <source>
        <dbReference type="Google" id="ProtNLM"/>
    </source>
</evidence>
<organism evidence="2 3">
    <name type="scientific">Gordonia amarae NBRC 15530</name>
    <dbReference type="NCBI Taxonomy" id="1075090"/>
    <lineage>
        <taxon>Bacteria</taxon>
        <taxon>Bacillati</taxon>
        <taxon>Actinomycetota</taxon>
        <taxon>Actinomycetes</taxon>
        <taxon>Mycobacteriales</taxon>
        <taxon>Gordoniaceae</taxon>
        <taxon>Gordonia</taxon>
    </lineage>
</organism>
<feature type="transmembrane region" description="Helical" evidence="1">
    <location>
        <begin position="258"/>
        <end position="280"/>
    </location>
</feature>
<proteinExistence type="predicted"/>
<name>G7GNC8_9ACTN</name>
<feature type="transmembrane region" description="Helical" evidence="1">
    <location>
        <begin position="204"/>
        <end position="226"/>
    </location>
</feature>
<evidence type="ECO:0000313" key="2">
    <source>
        <dbReference type="EMBL" id="GAB05103.1"/>
    </source>
</evidence>
<dbReference type="AlphaFoldDB" id="G7GNC8"/>
<dbReference type="EMBL" id="BAED01000026">
    <property type="protein sequence ID" value="GAB05103.1"/>
    <property type="molecule type" value="Genomic_DNA"/>
</dbReference>
<keyword evidence="1" id="KW-0472">Membrane</keyword>
<dbReference type="STRING" id="1075090.GOAMR_26_00770"/>